<dbReference type="Pfam" id="PF13595">
    <property type="entry name" value="DUF4138"/>
    <property type="match status" value="1"/>
</dbReference>
<proteinExistence type="predicted"/>
<protein>
    <submittedName>
        <fullName evidence="1">Bacteroides conjugative transposon TraN protein</fullName>
    </submittedName>
</protein>
<evidence type="ECO:0000313" key="2">
    <source>
        <dbReference type="Proteomes" id="UP000184432"/>
    </source>
</evidence>
<dbReference type="Proteomes" id="UP000184432">
    <property type="component" value="Unassembled WGS sequence"/>
</dbReference>
<dbReference type="RefSeq" id="WP_073318031.1">
    <property type="nucleotide sequence ID" value="NZ_FQYP01000007.1"/>
</dbReference>
<dbReference type="InterPro" id="IPR022298">
    <property type="entry name" value="Conjug_transposon_TraN"/>
</dbReference>
<organism evidence="1 2">
    <name type="scientific">Aquimarina spongiae</name>
    <dbReference type="NCBI Taxonomy" id="570521"/>
    <lineage>
        <taxon>Bacteria</taxon>
        <taxon>Pseudomonadati</taxon>
        <taxon>Bacteroidota</taxon>
        <taxon>Flavobacteriia</taxon>
        <taxon>Flavobacteriales</taxon>
        <taxon>Flavobacteriaceae</taxon>
        <taxon>Aquimarina</taxon>
    </lineage>
</organism>
<reference evidence="2" key="1">
    <citation type="submission" date="2016-11" db="EMBL/GenBank/DDBJ databases">
        <authorList>
            <person name="Varghese N."/>
            <person name="Submissions S."/>
        </authorList>
    </citation>
    <scope>NUCLEOTIDE SEQUENCE [LARGE SCALE GENOMIC DNA]</scope>
    <source>
        <strain evidence="2">DSM 22623</strain>
    </source>
</reference>
<dbReference type="OrthoDB" id="1038500at2"/>
<evidence type="ECO:0000313" key="1">
    <source>
        <dbReference type="EMBL" id="SHJ29834.1"/>
    </source>
</evidence>
<gene>
    <name evidence="1" type="ORF">SAMN04488508_107137</name>
</gene>
<dbReference type="STRING" id="570521.SAMN04488508_107137"/>
<dbReference type="AlphaFoldDB" id="A0A1M6I613"/>
<sequence length="280" mass="32384">MKRIFLILLTIIANHCLIHGQDNLVPINKQDTLLVSDVKTTHLLFDKKIKYVDIGSPYFVADTLPQMIRLKHIGEELIDSRSQLSNLTVITDDGGYYSIALGYDRFAPSVTYKVKASDHLVSVFKKEEEEEKEKEDQFESLCTQLARHSRNIMNIKDGKKGDLRIEVAGIYYIEEKIAIRIALKNESTLDFDIDNILFRTKLRKRMSKDYLYQERVIPPIFTCTDNFEIIGHGEQSVTLLFNKFMLNENEKLAIDIFEENGGRSVSIDIPRERLLRPKII</sequence>
<name>A0A1M6I613_9FLAO</name>
<keyword evidence="2" id="KW-1185">Reference proteome</keyword>
<dbReference type="EMBL" id="FQYP01000007">
    <property type="protein sequence ID" value="SHJ29834.1"/>
    <property type="molecule type" value="Genomic_DNA"/>
</dbReference>
<accession>A0A1M6I613</accession>